<sequence>MGRKCSHCGNMGHNSRTCTIHKTSLNGGLRLFGVHLDITSSSIAMKKSFSMDCLLPSSSTPSSSTSSRLSIDENSDKLSKGYLSDGLIRRTQERKKGMPWTEEEHRIFLVGLESLGRKYFLRQNSLNKLKKRRPSLFDHHVVGKDKLVDANSTSMTNEASISCGLSPIPKTNDSMIEFHTFQAEDSKSRQVSAPVWPYGSLINSQYYSTTTSNLTKPTAPPPDLELKLAAPRPFNDSTPSPHSQYSPRTNKGHMKLIILTSYYLMLINDHIIILTVIMYLYRSIYIACTSTHGSMVSQIIASFTIMKNYSSIFSLYVAIRSLQYIKFEIIKYAL</sequence>
<dbReference type="InterPro" id="IPR001878">
    <property type="entry name" value="Znf_CCHC"/>
</dbReference>
<dbReference type="Proteomes" id="UP000325577">
    <property type="component" value="Linkage Group LG5"/>
</dbReference>
<keyword evidence="1" id="KW-0238">DNA-binding</keyword>
<dbReference type="PANTHER" id="PTHR44191:SF62">
    <property type="entry name" value="OS04G0341900 PROTEIN"/>
    <property type="match status" value="1"/>
</dbReference>
<accession>A0A5J4ZT86</accession>
<feature type="domain" description="CCHC-type" evidence="4">
    <location>
        <begin position="3"/>
        <end position="18"/>
    </location>
</feature>
<keyword evidence="2" id="KW-0862">Zinc</keyword>
<protein>
    <recommendedName>
        <fullName evidence="4">CCHC-type domain-containing protein</fullName>
    </recommendedName>
</protein>
<dbReference type="PROSITE" id="PS50158">
    <property type="entry name" value="ZF_CCHC"/>
    <property type="match status" value="1"/>
</dbReference>
<evidence type="ECO:0000259" key="4">
    <source>
        <dbReference type="PROSITE" id="PS50158"/>
    </source>
</evidence>
<dbReference type="OrthoDB" id="118550at2759"/>
<dbReference type="GO" id="GO:0008270">
    <property type="term" value="F:zinc ion binding"/>
    <property type="evidence" value="ECO:0007669"/>
    <property type="project" value="UniProtKB-KW"/>
</dbReference>
<keyword evidence="3" id="KW-0472">Membrane</keyword>
<evidence type="ECO:0000313" key="6">
    <source>
        <dbReference type="Proteomes" id="UP000325577"/>
    </source>
</evidence>
<keyword evidence="2" id="KW-0863">Zinc-finger</keyword>
<dbReference type="GO" id="GO:0006355">
    <property type="term" value="P:regulation of DNA-templated transcription"/>
    <property type="evidence" value="ECO:0007669"/>
    <property type="project" value="UniProtKB-ARBA"/>
</dbReference>
<dbReference type="PANTHER" id="PTHR44191">
    <property type="entry name" value="TRANSCRIPTION FACTOR KUA1"/>
    <property type="match status" value="1"/>
</dbReference>
<dbReference type="GO" id="GO:0009739">
    <property type="term" value="P:response to gibberellin"/>
    <property type="evidence" value="ECO:0007669"/>
    <property type="project" value="TreeGrafter"/>
</dbReference>
<dbReference type="InterPro" id="IPR052245">
    <property type="entry name" value="Plant_Stress_Dev_TF"/>
</dbReference>
<keyword evidence="6" id="KW-1185">Reference proteome</keyword>
<proteinExistence type="predicted"/>
<evidence type="ECO:0000313" key="5">
    <source>
        <dbReference type="EMBL" id="KAA8521289.1"/>
    </source>
</evidence>
<keyword evidence="3" id="KW-0812">Transmembrane</keyword>
<dbReference type="EMBL" id="CM018048">
    <property type="protein sequence ID" value="KAA8521289.1"/>
    <property type="molecule type" value="Genomic_DNA"/>
</dbReference>
<name>A0A5J4ZT86_9ASTE</name>
<evidence type="ECO:0000256" key="1">
    <source>
        <dbReference type="ARBA" id="ARBA00023125"/>
    </source>
</evidence>
<feature type="transmembrane region" description="Helical" evidence="3">
    <location>
        <begin position="256"/>
        <end position="279"/>
    </location>
</feature>
<organism evidence="5 6">
    <name type="scientific">Nyssa sinensis</name>
    <dbReference type="NCBI Taxonomy" id="561372"/>
    <lineage>
        <taxon>Eukaryota</taxon>
        <taxon>Viridiplantae</taxon>
        <taxon>Streptophyta</taxon>
        <taxon>Embryophyta</taxon>
        <taxon>Tracheophyta</taxon>
        <taxon>Spermatophyta</taxon>
        <taxon>Magnoliopsida</taxon>
        <taxon>eudicotyledons</taxon>
        <taxon>Gunneridae</taxon>
        <taxon>Pentapetalae</taxon>
        <taxon>asterids</taxon>
        <taxon>Cornales</taxon>
        <taxon>Nyssaceae</taxon>
        <taxon>Nyssa</taxon>
    </lineage>
</organism>
<dbReference type="AlphaFoldDB" id="A0A5J4ZT86"/>
<dbReference type="GO" id="GO:0009723">
    <property type="term" value="P:response to ethylene"/>
    <property type="evidence" value="ECO:0007669"/>
    <property type="project" value="TreeGrafter"/>
</dbReference>
<evidence type="ECO:0000256" key="3">
    <source>
        <dbReference type="SAM" id="Phobius"/>
    </source>
</evidence>
<feature type="transmembrane region" description="Helical" evidence="3">
    <location>
        <begin position="299"/>
        <end position="319"/>
    </location>
</feature>
<gene>
    <name evidence="5" type="ORF">F0562_011965</name>
</gene>
<dbReference type="GO" id="GO:0003677">
    <property type="term" value="F:DNA binding"/>
    <property type="evidence" value="ECO:0007669"/>
    <property type="project" value="UniProtKB-KW"/>
</dbReference>
<evidence type="ECO:0000256" key="2">
    <source>
        <dbReference type="PROSITE-ProRule" id="PRU00047"/>
    </source>
</evidence>
<keyword evidence="3" id="KW-1133">Transmembrane helix</keyword>
<reference evidence="5 6" key="1">
    <citation type="submission" date="2019-09" db="EMBL/GenBank/DDBJ databases">
        <title>A chromosome-level genome assembly of the Chinese tupelo Nyssa sinensis.</title>
        <authorList>
            <person name="Yang X."/>
            <person name="Kang M."/>
            <person name="Yang Y."/>
            <person name="Xiong H."/>
            <person name="Wang M."/>
            <person name="Zhang Z."/>
            <person name="Wang Z."/>
            <person name="Wu H."/>
            <person name="Ma T."/>
            <person name="Liu J."/>
            <person name="Xi Z."/>
        </authorList>
    </citation>
    <scope>NUCLEOTIDE SEQUENCE [LARGE SCALE GENOMIC DNA]</scope>
    <source>
        <strain evidence="5">J267</strain>
        <tissue evidence="5">Leaf</tissue>
    </source>
</reference>
<keyword evidence="2" id="KW-0479">Metal-binding</keyword>